<comment type="similarity">
    <text evidence="2">Belongs to the ABC transporter superfamily. ABCA family.</text>
</comment>
<feature type="domain" description="ABC transporter" evidence="9">
    <location>
        <begin position="1"/>
        <end position="226"/>
    </location>
</feature>
<gene>
    <name evidence="10" type="ORF">PMAYCL1PPCAC_22917</name>
</gene>
<dbReference type="PANTHER" id="PTHR19229:SF151">
    <property type="entry name" value="ABC TRANSPORTER DOMAIN-CONTAINING PROTEIN"/>
    <property type="match status" value="1"/>
</dbReference>
<accession>A0AAN5I564</accession>
<dbReference type="SMART" id="SM00382">
    <property type="entry name" value="AAA"/>
    <property type="match status" value="1"/>
</dbReference>
<keyword evidence="8" id="KW-0472">Membrane</keyword>
<keyword evidence="11" id="KW-1185">Reference proteome</keyword>
<dbReference type="Pfam" id="PF00005">
    <property type="entry name" value="ABC_tran"/>
    <property type="match status" value="1"/>
</dbReference>
<dbReference type="GO" id="GO:0016020">
    <property type="term" value="C:membrane"/>
    <property type="evidence" value="ECO:0007669"/>
    <property type="project" value="UniProtKB-SubCell"/>
</dbReference>
<feature type="non-terminal residue" evidence="10">
    <location>
        <position position="1"/>
    </location>
</feature>
<keyword evidence="5" id="KW-0547">Nucleotide-binding</keyword>
<comment type="caution">
    <text evidence="10">The sequence shown here is derived from an EMBL/GenBank/DDBJ whole genome shotgun (WGS) entry which is preliminary data.</text>
</comment>
<dbReference type="GO" id="GO:0016887">
    <property type="term" value="F:ATP hydrolysis activity"/>
    <property type="evidence" value="ECO:0007669"/>
    <property type="project" value="InterPro"/>
</dbReference>
<dbReference type="GO" id="GO:0005524">
    <property type="term" value="F:ATP binding"/>
    <property type="evidence" value="ECO:0007669"/>
    <property type="project" value="UniProtKB-KW"/>
</dbReference>
<dbReference type="SUPFAM" id="SSF52540">
    <property type="entry name" value="P-loop containing nucleoside triphosphate hydrolases"/>
    <property type="match status" value="1"/>
</dbReference>
<dbReference type="FunFam" id="3.40.50.300:FF:000335">
    <property type="entry name" value="ATP binding cassette subfamily A member 5"/>
    <property type="match status" value="1"/>
</dbReference>
<evidence type="ECO:0000256" key="1">
    <source>
        <dbReference type="ARBA" id="ARBA00004141"/>
    </source>
</evidence>
<evidence type="ECO:0000313" key="11">
    <source>
        <dbReference type="Proteomes" id="UP001328107"/>
    </source>
</evidence>
<keyword evidence="4" id="KW-0812">Transmembrane</keyword>
<dbReference type="PANTHER" id="PTHR19229">
    <property type="entry name" value="ATP-BINDING CASSETTE TRANSPORTER SUBFAMILY A ABCA"/>
    <property type="match status" value="1"/>
</dbReference>
<evidence type="ECO:0000259" key="9">
    <source>
        <dbReference type="PROSITE" id="PS50893"/>
    </source>
</evidence>
<dbReference type="InterPro" id="IPR017871">
    <property type="entry name" value="ABC_transporter-like_CS"/>
</dbReference>
<feature type="non-terminal residue" evidence="10">
    <location>
        <position position="370"/>
    </location>
</feature>
<dbReference type="InterPro" id="IPR003439">
    <property type="entry name" value="ABC_transporter-like_ATP-bd"/>
</dbReference>
<dbReference type="InterPro" id="IPR003593">
    <property type="entry name" value="AAA+_ATPase"/>
</dbReference>
<evidence type="ECO:0000256" key="5">
    <source>
        <dbReference type="ARBA" id="ARBA00022741"/>
    </source>
</evidence>
<dbReference type="InterPro" id="IPR026082">
    <property type="entry name" value="ABCA"/>
</dbReference>
<dbReference type="GO" id="GO:0140359">
    <property type="term" value="F:ABC-type transporter activity"/>
    <property type="evidence" value="ECO:0007669"/>
    <property type="project" value="InterPro"/>
</dbReference>
<keyword evidence="3" id="KW-0813">Transport</keyword>
<dbReference type="CDD" id="cd03263">
    <property type="entry name" value="ABC_subfamily_A"/>
    <property type="match status" value="1"/>
</dbReference>
<keyword evidence="6" id="KW-0067">ATP-binding</keyword>
<dbReference type="AlphaFoldDB" id="A0AAN5I564"/>
<dbReference type="PROSITE" id="PS50893">
    <property type="entry name" value="ABC_TRANSPORTER_2"/>
    <property type="match status" value="1"/>
</dbReference>
<dbReference type="Gene3D" id="3.40.50.300">
    <property type="entry name" value="P-loop containing nucleotide triphosphate hydrolases"/>
    <property type="match status" value="1"/>
</dbReference>
<sequence length="370" mass="41451">IEIEGVHKVYSTGFHAVRGVYMRMHKGQVTALLGHNGAGKSTTFSMISGMTMPTKGRIEIMGSDSKADRQKHIGFCPQYNAIFPKLTIDEHIEFFGRIKGSKSWKQTGNRVLAMLGMANIGNVRAASLSGGMKRKLCIAISMSADPPIVLLDEPTAGLDPGARRDFERLLLEWKKDHTILLTTHYTDEAELLADRIFIMAKGKVFCSGTTQFLRKKFDSGYVLSFAVNNETDTEKASGEMINLVKEFVPEVSPYKIRGKQFELKLCTDDTKKFPEMFRKIESDGPNLGMQSYGLSLNQLEQVFLRVGEMTGTVDRSAEVANAMKELIEENDKRARGPMKILKQFANSLLKRLMFDLVSSVTRINKLMILF</sequence>
<dbReference type="GO" id="GO:0005319">
    <property type="term" value="F:lipid transporter activity"/>
    <property type="evidence" value="ECO:0007669"/>
    <property type="project" value="TreeGrafter"/>
</dbReference>
<comment type="subcellular location">
    <subcellularLocation>
        <location evidence="1">Membrane</location>
        <topology evidence="1">Multi-pass membrane protein</topology>
    </subcellularLocation>
</comment>
<evidence type="ECO:0000313" key="10">
    <source>
        <dbReference type="EMBL" id="GMR52722.1"/>
    </source>
</evidence>
<evidence type="ECO:0000256" key="4">
    <source>
        <dbReference type="ARBA" id="ARBA00022692"/>
    </source>
</evidence>
<dbReference type="Proteomes" id="UP001328107">
    <property type="component" value="Unassembled WGS sequence"/>
</dbReference>
<dbReference type="EMBL" id="BTRK01000005">
    <property type="protein sequence ID" value="GMR52722.1"/>
    <property type="molecule type" value="Genomic_DNA"/>
</dbReference>
<evidence type="ECO:0000256" key="8">
    <source>
        <dbReference type="ARBA" id="ARBA00023136"/>
    </source>
</evidence>
<evidence type="ECO:0000256" key="3">
    <source>
        <dbReference type="ARBA" id="ARBA00022448"/>
    </source>
</evidence>
<protein>
    <recommendedName>
        <fullName evidence="9">ABC transporter domain-containing protein</fullName>
    </recommendedName>
</protein>
<evidence type="ECO:0000256" key="7">
    <source>
        <dbReference type="ARBA" id="ARBA00022989"/>
    </source>
</evidence>
<dbReference type="InterPro" id="IPR027417">
    <property type="entry name" value="P-loop_NTPase"/>
</dbReference>
<keyword evidence="7" id="KW-1133">Transmembrane helix</keyword>
<proteinExistence type="inferred from homology"/>
<reference evidence="11" key="1">
    <citation type="submission" date="2022-10" db="EMBL/GenBank/DDBJ databases">
        <title>Genome assembly of Pristionchus species.</title>
        <authorList>
            <person name="Yoshida K."/>
            <person name="Sommer R.J."/>
        </authorList>
    </citation>
    <scope>NUCLEOTIDE SEQUENCE [LARGE SCALE GENOMIC DNA]</scope>
    <source>
        <strain evidence="11">RS5460</strain>
    </source>
</reference>
<dbReference type="PROSITE" id="PS00211">
    <property type="entry name" value="ABC_TRANSPORTER_1"/>
    <property type="match status" value="1"/>
</dbReference>
<name>A0AAN5I564_9BILA</name>
<organism evidence="10 11">
    <name type="scientific">Pristionchus mayeri</name>
    <dbReference type="NCBI Taxonomy" id="1317129"/>
    <lineage>
        <taxon>Eukaryota</taxon>
        <taxon>Metazoa</taxon>
        <taxon>Ecdysozoa</taxon>
        <taxon>Nematoda</taxon>
        <taxon>Chromadorea</taxon>
        <taxon>Rhabditida</taxon>
        <taxon>Rhabditina</taxon>
        <taxon>Diplogasteromorpha</taxon>
        <taxon>Diplogasteroidea</taxon>
        <taxon>Neodiplogasteridae</taxon>
        <taxon>Pristionchus</taxon>
    </lineage>
</organism>
<evidence type="ECO:0000256" key="2">
    <source>
        <dbReference type="ARBA" id="ARBA00008869"/>
    </source>
</evidence>
<evidence type="ECO:0000256" key="6">
    <source>
        <dbReference type="ARBA" id="ARBA00022840"/>
    </source>
</evidence>